<keyword evidence="4" id="KW-1185">Reference proteome</keyword>
<evidence type="ECO:0000313" key="3">
    <source>
        <dbReference type="EMBL" id="GAA0513520.1"/>
    </source>
</evidence>
<dbReference type="PROSITE" id="PS50994">
    <property type="entry name" value="INTEGRASE"/>
    <property type="match status" value="1"/>
</dbReference>
<comment type="caution">
    <text evidence="3">The sequence shown here is derived from an EMBL/GenBank/DDBJ whole genome shotgun (WGS) entry which is preliminary data.</text>
</comment>
<dbReference type="RefSeq" id="WP_346159242.1">
    <property type="nucleotide sequence ID" value="NZ_BAAABZ010000011.1"/>
</dbReference>
<evidence type="ECO:0000256" key="1">
    <source>
        <dbReference type="SAM" id="MobiDB-lite"/>
    </source>
</evidence>
<accession>A0ABP3M7J5</accession>
<evidence type="ECO:0000259" key="2">
    <source>
        <dbReference type="PROSITE" id="PS50994"/>
    </source>
</evidence>
<name>A0ABP3M7J5_9ACTN</name>
<dbReference type="SUPFAM" id="SSF46689">
    <property type="entry name" value="Homeodomain-like"/>
    <property type="match status" value="1"/>
</dbReference>
<dbReference type="InterPro" id="IPR036397">
    <property type="entry name" value="RNaseH_sf"/>
</dbReference>
<dbReference type="InterPro" id="IPR009057">
    <property type="entry name" value="Homeodomain-like_sf"/>
</dbReference>
<evidence type="ECO:0000313" key="4">
    <source>
        <dbReference type="Proteomes" id="UP001501576"/>
    </source>
</evidence>
<dbReference type="SUPFAM" id="SSF53098">
    <property type="entry name" value="Ribonuclease H-like"/>
    <property type="match status" value="1"/>
</dbReference>
<dbReference type="InterPro" id="IPR001584">
    <property type="entry name" value="Integrase_cat-core"/>
</dbReference>
<sequence>MLLRLAYWGVTHAFAMLRLLPMGDRDKAVEILALRHQIVVLERQLGKDRVRFTPSDRAFLAALLHRLPVDVLRGVRLLVRPDTVLRWHRDLLARRHAAASRPRRSGRPRTVHSVRALVLRLARENPGWGYRRLHGELLVLGVKVAASTVWEILQEAGVDPAPERSSSTWADFLRSQADALLACDFFETVTLPGARMYVLAVIEHASRRIRVLGATAHPTSAWVAQAAKNLAMDLEDVGCRARYMIRDRDGKFPALFDAVLADAGIEVVLSGVRMPRMNSIMERWVQTCRRERTSRRFRHSTASPWKRSPPGGRRAHARQQRLSGLGPGTPTRSP</sequence>
<organism evidence="3 4">
    <name type="scientific">Streptomyces mordarskii</name>
    <dbReference type="NCBI Taxonomy" id="1226758"/>
    <lineage>
        <taxon>Bacteria</taxon>
        <taxon>Bacillati</taxon>
        <taxon>Actinomycetota</taxon>
        <taxon>Actinomycetes</taxon>
        <taxon>Kitasatosporales</taxon>
        <taxon>Streptomycetaceae</taxon>
        <taxon>Streptomyces</taxon>
    </lineage>
</organism>
<dbReference type="Pfam" id="PF13565">
    <property type="entry name" value="HTH_32"/>
    <property type="match status" value="1"/>
</dbReference>
<gene>
    <name evidence="3" type="ORF">GCM10010390_14840</name>
</gene>
<dbReference type="Gene3D" id="3.30.420.10">
    <property type="entry name" value="Ribonuclease H-like superfamily/Ribonuclease H"/>
    <property type="match status" value="1"/>
</dbReference>
<proteinExistence type="predicted"/>
<dbReference type="EMBL" id="BAAABZ010000011">
    <property type="protein sequence ID" value="GAA0513520.1"/>
    <property type="molecule type" value="Genomic_DNA"/>
</dbReference>
<reference evidence="4" key="1">
    <citation type="journal article" date="2019" name="Int. J. Syst. Evol. Microbiol.">
        <title>The Global Catalogue of Microorganisms (GCM) 10K type strain sequencing project: providing services to taxonomists for standard genome sequencing and annotation.</title>
        <authorList>
            <consortium name="The Broad Institute Genomics Platform"/>
            <consortium name="The Broad Institute Genome Sequencing Center for Infectious Disease"/>
            <person name="Wu L."/>
            <person name="Ma J."/>
        </authorList>
    </citation>
    <scope>NUCLEOTIDE SEQUENCE [LARGE SCALE GENOMIC DNA]</scope>
    <source>
        <strain evidence="4">JCM 5052</strain>
    </source>
</reference>
<dbReference type="InterPro" id="IPR012337">
    <property type="entry name" value="RNaseH-like_sf"/>
</dbReference>
<feature type="domain" description="Integrase catalytic" evidence="2">
    <location>
        <begin position="158"/>
        <end position="334"/>
    </location>
</feature>
<feature type="region of interest" description="Disordered" evidence="1">
    <location>
        <begin position="291"/>
        <end position="334"/>
    </location>
</feature>
<protein>
    <recommendedName>
        <fullName evidence="2">Integrase catalytic domain-containing protein</fullName>
    </recommendedName>
</protein>
<dbReference type="Proteomes" id="UP001501576">
    <property type="component" value="Unassembled WGS sequence"/>
</dbReference>